<proteinExistence type="predicted"/>
<name>A0ABV8FEM7_9ACTN</name>
<evidence type="ECO:0000313" key="3">
    <source>
        <dbReference type="Proteomes" id="UP001595698"/>
    </source>
</evidence>
<protein>
    <submittedName>
        <fullName evidence="2">Uncharacterized protein</fullName>
    </submittedName>
</protein>
<feature type="compositionally biased region" description="Low complexity" evidence="1">
    <location>
        <begin position="179"/>
        <end position="194"/>
    </location>
</feature>
<dbReference type="EMBL" id="JBHSBC010000049">
    <property type="protein sequence ID" value="MFC3985923.1"/>
    <property type="molecule type" value="Genomic_DNA"/>
</dbReference>
<evidence type="ECO:0000313" key="2">
    <source>
        <dbReference type="EMBL" id="MFC3985923.1"/>
    </source>
</evidence>
<feature type="compositionally biased region" description="Low complexity" evidence="1">
    <location>
        <begin position="113"/>
        <end position="128"/>
    </location>
</feature>
<organism evidence="2 3">
    <name type="scientific">Streptosporangium jomthongense</name>
    <dbReference type="NCBI Taxonomy" id="1193683"/>
    <lineage>
        <taxon>Bacteria</taxon>
        <taxon>Bacillati</taxon>
        <taxon>Actinomycetota</taxon>
        <taxon>Actinomycetes</taxon>
        <taxon>Streptosporangiales</taxon>
        <taxon>Streptosporangiaceae</taxon>
        <taxon>Streptosporangium</taxon>
    </lineage>
</organism>
<feature type="region of interest" description="Disordered" evidence="1">
    <location>
        <begin position="1"/>
        <end position="240"/>
    </location>
</feature>
<comment type="caution">
    <text evidence="2">The sequence shown here is derived from an EMBL/GenBank/DDBJ whole genome shotgun (WGS) entry which is preliminary data.</text>
</comment>
<sequence length="240" mass="24195">MSGPGADEPLPSGRSQAIGSISIPSGRRRGRESASPGPPVGRAPRRPVAVRVTHSPSGVRIRSSAASPTGQAPAVGASTSTSTDVRALTSPRRHSRHTCTAPDDPKPSEDPDAAPGSGSDPRPGSGSDADPDLDPGVSPGTGQPTNRISVPGVATTVSRASLPGPLSHTRNPAVPSARTTSGGTASPAPAAWTTGPPPRTNVPAPTADMIRAPRHHPVTASLRSPDSDTRQQTFSGVMSQ</sequence>
<dbReference type="RefSeq" id="WP_386196057.1">
    <property type="nucleotide sequence ID" value="NZ_JBHSBC010000049.1"/>
</dbReference>
<keyword evidence="3" id="KW-1185">Reference proteome</keyword>
<feature type="compositionally biased region" description="Low complexity" evidence="1">
    <location>
        <begin position="42"/>
        <end position="52"/>
    </location>
</feature>
<reference evidence="3" key="1">
    <citation type="journal article" date="2019" name="Int. J. Syst. Evol. Microbiol.">
        <title>The Global Catalogue of Microorganisms (GCM) 10K type strain sequencing project: providing services to taxonomists for standard genome sequencing and annotation.</title>
        <authorList>
            <consortium name="The Broad Institute Genomics Platform"/>
            <consortium name="The Broad Institute Genome Sequencing Center for Infectious Disease"/>
            <person name="Wu L."/>
            <person name="Ma J."/>
        </authorList>
    </citation>
    <scope>NUCLEOTIDE SEQUENCE [LARGE SCALE GENOMIC DNA]</scope>
    <source>
        <strain evidence="3">TBRC 7912</strain>
    </source>
</reference>
<gene>
    <name evidence="2" type="ORF">ACFOYY_37750</name>
</gene>
<accession>A0ABV8FEM7</accession>
<feature type="compositionally biased region" description="Polar residues" evidence="1">
    <location>
        <begin position="230"/>
        <end position="240"/>
    </location>
</feature>
<evidence type="ECO:0000256" key="1">
    <source>
        <dbReference type="SAM" id="MobiDB-lite"/>
    </source>
</evidence>
<dbReference type="Proteomes" id="UP001595698">
    <property type="component" value="Unassembled WGS sequence"/>
</dbReference>